<sequence length="104" mass="11872">MTTYLNPTTLNATTESIISEEDVELLKAMAHPIRLRIIKELCKQQSFNVTQLTEMLNLPQSTVSQHLAKMRGKIVKAERKGIEMYYYVANLNASKIIKILGYLD</sequence>
<dbReference type="InterPro" id="IPR011991">
    <property type="entry name" value="ArsR-like_HTH"/>
</dbReference>
<dbReference type="STRING" id="574376.BAMA_16135"/>
<evidence type="ECO:0000313" key="6">
    <source>
        <dbReference type="Proteomes" id="UP000027822"/>
    </source>
</evidence>
<evidence type="ECO:0000256" key="1">
    <source>
        <dbReference type="ARBA" id="ARBA00023015"/>
    </source>
</evidence>
<dbReference type="Pfam" id="PF01022">
    <property type="entry name" value="HTH_5"/>
    <property type="match status" value="1"/>
</dbReference>
<accession>A0A073JSP1</accession>
<feature type="domain" description="HTH arsR-type" evidence="4">
    <location>
        <begin position="14"/>
        <end position="104"/>
    </location>
</feature>
<dbReference type="NCBIfam" id="NF033788">
    <property type="entry name" value="HTH_metalloreg"/>
    <property type="match status" value="1"/>
</dbReference>
<evidence type="ECO:0000256" key="3">
    <source>
        <dbReference type="ARBA" id="ARBA00023163"/>
    </source>
</evidence>
<dbReference type="InterPro" id="IPR036390">
    <property type="entry name" value="WH_DNA-bd_sf"/>
</dbReference>
<comment type="caution">
    <text evidence="5">The sequence shown here is derived from an EMBL/GenBank/DDBJ whole genome shotgun (WGS) entry which is preliminary data.</text>
</comment>
<keyword evidence="3" id="KW-0804">Transcription</keyword>
<reference evidence="5 6" key="1">
    <citation type="submission" date="2014-06" db="EMBL/GenBank/DDBJ databases">
        <title>Draft genome sequence of Bacillus manliponensis JCM 15802 (MCCC 1A00708).</title>
        <authorList>
            <person name="Lai Q."/>
            <person name="Liu Y."/>
            <person name="Shao Z."/>
        </authorList>
    </citation>
    <scope>NUCLEOTIDE SEQUENCE [LARGE SCALE GENOMIC DNA]</scope>
    <source>
        <strain evidence="5 6">JCM 15802</strain>
    </source>
</reference>
<dbReference type="SMART" id="SM00418">
    <property type="entry name" value="HTH_ARSR"/>
    <property type="match status" value="1"/>
</dbReference>
<name>A0A073JSP1_9BACI</name>
<keyword evidence="2" id="KW-0238">DNA-binding</keyword>
<dbReference type="GO" id="GO:0003677">
    <property type="term" value="F:DNA binding"/>
    <property type="evidence" value="ECO:0007669"/>
    <property type="project" value="UniProtKB-KW"/>
</dbReference>
<dbReference type="Gene3D" id="1.10.10.10">
    <property type="entry name" value="Winged helix-like DNA-binding domain superfamily/Winged helix DNA-binding domain"/>
    <property type="match status" value="1"/>
</dbReference>
<evidence type="ECO:0000259" key="4">
    <source>
        <dbReference type="PROSITE" id="PS50987"/>
    </source>
</evidence>
<keyword evidence="6" id="KW-1185">Reference proteome</keyword>
<evidence type="ECO:0000256" key="2">
    <source>
        <dbReference type="ARBA" id="ARBA00023125"/>
    </source>
</evidence>
<dbReference type="OrthoDB" id="9802016at2"/>
<dbReference type="InterPro" id="IPR051081">
    <property type="entry name" value="HTH_MetalResp_TranReg"/>
</dbReference>
<dbReference type="InterPro" id="IPR036388">
    <property type="entry name" value="WH-like_DNA-bd_sf"/>
</dbReference>
<dbReference type="EMBL" id="JOTN01000035">
    <property type="protein sequence ID" value="KEK17272.1"/>
    <property type="molecule type" value="Genomic_DNA"/>
</dbReference>
<dbReference type="RefSeq" id="WP_034643820.1">
    <property type="nucleotide sequence ID" value="NZ_CBCSJC010000041.1"/>
</dbReference>
<dbReference type="PROSITE" id="PS50987">
    <property type="entry name" value="HTH_ARSR_2"/>
    <property type="match status" value="1"/>
</dbReference>
<proteinExistence type="predicted"/>
<keyword evidence="1" id="KW-0805">Transcription regulation</keyword>
<protein>
    <submittedName>
        <fullName evidence="5">ArsR family transcriptional regulator</fullName>
    </submittedName>
</protein>
<gene>
    <name evidence="5" type="ORF">BAMA_16135</name>
</gene>
<organism evidence="5 6">
    <name type="scientific">Bacillus manliponensis</name>
    <dbReference type="NCBI Taxonomy" id="574376"/>
    <lineage>
        <taxon>Bacteria</taxon>
        <taxon>Bacillati</taxon>
        <taxon>Bacillota</taxon>
        <taxon>Bacilli</taxon>
        <taxon>Bacillales</taxon>
        <taxon>Bacillaceae</taxon>
        <taxon>Bacillus</taxon>
        <taxon>Bacillus cereus group</taxon>
    </lineage>
</organism>
<evidence type="ECO:0000313" key="5">
    <source>
        <dbReference type="EMBL" id="KEK17272.1"/>
    </source>
</evidence>
<dbReference type="Proteomes" id="UP000027822">
    <property type="component" value="Unassembled WGS sequence"/>
</dbReference>
<dbReference type="CDD" id="cd00090">
    <property type="entry name" value="HTH_ARSR"/>
    <property type="match status" value="1"/>
</dbReference>
<dbReference type="eggNOG" id="COG0640">
    <property type="taxonomic scope" value="Bacteria"/>
</dbReference>
<dbReference type="SUPFAM" id="SSF46785">
    <property type="entry name" value="Winged helix' DNA-binding domain"/>
    <property type="match status" value="1"/>
</dbReference>
<dbReference type="PANTHER" id="PTHR33154:SF28">
    <property type="entry name" value="HTH-TYPE TRANSCRIPTIONAL REGULATOR YGAV-RELATED"/>
    <property type="match status" value="1"/>
</dbReference>
<dbReference type="InterPro" id="IPR001845">
    <property type="entry name" value="HTH_ArsR_DNA-bd_dom"/>
</dbReference>
<dbReference type="PANTHER" id="PTHR33154">
    <property type="entry name" value="TRANSCRIPTIONAL REGULATOR, ARSR FAMILY"/>
    <property type="match status" value="1"/>
</dbReference>
<dbReference type="AlphaFoldDB" id="A0A073JSP1"/>
<dbReference type="GO" id="GO:0003700">
    <property type="term" value="F:DNA-binding transcription factor activity"/>
    <property type="evidence" value="ECO:0007669"/>
    <property type="project" value="InterPro"/>
</dbReference>